<dbReference type="Proteomes" id="UP001157069">
    <property type="component" value="Unassembled WGS sequence"/>
</dbReference>
<organism evidence="1 2">
    <name type="scientific">Homoserinibacter gongjuensis</name>
    <dbReference type="NCBI Taxonomy" id="1162968"/>
    <lineage>
        <taxon>Bacteria</taxon>
        <taxon>Bacillati</taxon>
        <taxon>Actinomycetota</taxon>
        <taxon>Actinomycetes</taxon>
        <taxon>Micrococcales</taxon>
        <taxon>Microbacteriaceae</taxon>
        <taxon>Homoserinibacter</taxon>
    </lineage>
</organism>
<name>A0ABQ6JZS1_9MICO</name>
<gene>
    <name evidence="1" type="ORF">GCM10025869_33820</name>
</gene>
<evidence type="ECO:0000313" key="1">
    <source>
        <dbReference type="EMBL" id="GMA92853.1"/>
    </source>
</evidence>
<dbReference type="Gene3D" id="1.10.357.10">
    <property type="entry name" value="Tetracycline Repressor, domain 2"/>
    <property type="match status" value="1"/>
</dbReference>
<dbReference type="EMBL" id="BSVA01000001">
    <property type="protein sequence ID" value="GMA92853.1"/>
    <property type="molecule type" value="Genomic_DNA"/>
</dbReference>
<sequence length="58" mass="6582">MERGEARPDLPERVLRVPFDLFRSEAILRLGKVPEEDLVSIVDDVFLPLVRPVPGPDD</sequence>
<comment type="caution">
    <text evidence="1">The sequence shown here is derived from an EMBL/GenBank/DDBJ whole genome shotgun (WGS) entry which is preliminary data.</text>
</comment>
<proteinExistence type="predicted"/>
<reference evidence="2" key="1">
    <citation type="journal article" date="2019" name="Int. J. Syst. Evol. Microbiol.">
        <title>The Global Catalogue of Microorganisms (GCM) 10K type strain sequencing project: providing services to taxonomists for standard genome sequencing and annotation.</title>
        <authorList>
            <consortium name="The Broad Institute Genomics Platform"/>
            <consortium name="The Broad Institute Genome Sequencing Center for Infectious Disease"/>
            <person name="Wu L."/>
            <person name="Ma J."/>
        </authorList>
    </citation>
    <scope>NUCLEOTIDE SEQUENCE [LARGE SCALE GENOMIC DNA]</scope>
    <source>
        <strain evidence="2">NBRC 108755</strain>
    </source>
</reference>
<keyword evidence="2" id="KW-1185">Reference proteome</keyword>
<accession>A0ABQ6JZS1</accession>
<protein>
    <recommendedName>
        <fullName evidence="3">Tetracyclin repressor-like C-terminal domain-containing protein</fullName>
    </recommendedName>
</protein>
<evidence type="ECO:0000313" key="2">
    <source>
        <dbReference type="Proteomes" id="UP001157069"/>
    </source>
</evidence>
<evidence type="ECO:0008006" key="3">
    <source>
        <dbReference type="Google" id="ProtNLM"/>
    </source>
</evidence>